<dbReference type="EMBL" id="FNNQ01000009">
    <property type="protein sequence ID" value="SDX06276.1"/>
    <property type="molecule type" value="Genomic_DNA"/>
</dbReference>
<dbReference type="SUPFAM" id="SSF53254">
    <property type="entry name" value="Phosphoglycerate mutase-like"/>
    <property type="match status" value="1"/>
</dbReference>
<dbReference type="CDD" id="cd07067">
    <property type="entry name" value="HP_PGM_like"/>
    <property type="match status" value="1"/>
</dbReference>
<dbReference type="RefSeq" id="WP_177168000.1">
    <property type="nucleotide sequence ID" value="NZ_FNNQ01000009.1"/>
</dbReference>
<accession>A0A1H2YM76</accession>
<gene>
    <name evidence="2" type="ORF">SAMN05444487_109127</name>
</gene>
<dbReference type="PANTHER" id="PTHR48100:SF1">
    <property type="entry name" value="HISTIDINE PHOSPHATASE FAMILY PROTEIN-RELATED"/>
    <property type="match status" value="1"/>
</dbReference>
<dbReference type="PANTHER" id="PTHR48100">
    <property type="entry name" value="BROAD-SPECIFICITY PHOSPHATASE YOR283W-RELATED"/>
    <property type="match status" value="1"/>
</dbReference>
<dbReference type="GO" id="GO:0016791">
    <property type="term" value="F:phosphatase activity"/>
    <property type="evidence" value="ECO:0007669"/>
    <property type="project" value="TreeGrafter"/>
</dbReference>
<dbReference type="AlphaFoldDB" id="A0A1H2YM76"/>
<dbReference type="STRING" id="1048340.SAMN05444487_109127"/>
<proteinExistence type="predicted"/>
<dbReference type="Pfam" id="PF00300">
    <property type="entry name" value="His_Phos_1"/>
    <property type="match status" value="1"/>
</dbReference>
<keyword evidence="3" id="KW-1185">Reference proteome</keyword>
<evidence type="ECO:0000313" key="2">
    <source>
        <dbReference type="EMBL" id="SDX06276.1"/>
    </source>
</evidence>
<protein>
    <submittedName>
        <fullName evidence="2">Broad specificity phosphatase PhoE</fullName>
    </submittedName>
</protein>
<dbReference type="SMART" id="SM00855">
    <property type="entry name" value="PGAM"/>
    <property type="match status" value="1"/>
</dbReference>
<sequence>MTQFYLVRHGEPYWELTDERQLIGVQRDLVPLSTKGEREAKQVAYDPRFAKADLIITSPYTRALQTASIISRILDLPIQVEYDLHEWIPDQTLSYDSFEKLKELRADFRRHKGIHPPDEYPVWETMESIIHRVQHVLERYRDRQRVIVICHGTVIRAITGAEDELDHCGIQEWEL</sequence>
<reference evidence="2 3" key="1">
    <citation type="submission" date="2016-10" db="EMBL/GenBank/DDBJ databases">
        <authorList>
            <person name="de Groot N.N."/>
        </authorList>
    </citation>
    <scope>NUCLEOTIDE SEQUENCE [LARGE SCALE GENOMIC DNA]</scope>
    <source>
        <strain evidence="2 3">DSM 45610</strain>
    </source>
</reference>
<feature type="binding site" evidence="1">
    <location>
        <position position="62"/>
    </location>
    <ligand>
        <name>substrate</name>
    </ligand>
</feature>
<dbReference type="InterPro" id="IPR050275">
    <property type="entry name" value="PGM_Phosphatase"/>
</dbReference>
<organism evidence="2 3">
    <name type="scientific">Marininema mesophilum</name>
    <dbReference type="NCBI Taxonomy" id="1048340"/>
    <lineage>
        <taxon>Bacteria</taxon>
        <taxon>Bacillati</taxon>
        <taxon>Bacillota</taxon>
        <taxon>Bacilli</taxon>
        <taxon>Bacillales</taxon>
        <taxon>Thermoactinomycetaceae</taxon>
        <taxon>Marininema</taxon>
    </lineage>
</organism>
<dbReference type="InterPro" id="IPR029033">
    <property type="entry name" value="His_PPase_superfam"/>
</dbReference>
<dbReference type="Proteomes" id="UP000198534">
    <property type="component" value="Unassembled WGS sequence"/>
</dbReference>
<dbReference type="GO" id="GO:0005737">
    <property type="term" value="C:cytoplasm"/>
    <property type="evidence" value="ECO:0007669"/>
    <property type="project" value="TreeGrafter"/>
</dbReference>
<dbReference type="Gene3D" id="3.40.50.1240">
    <property type="entry name" value="Phosphoglycerate mutase-like"/>
    <property type="match status" value="1"/>
</dbReference>
<name>A0A1H2YM76_9BACL</name>
<evidence type="ECO:0000256" key="1">
    <source>
        <dbReference type="PIRSR" id="PIRSR613078-2"/>
    </source>
</evidence>
<dbReference type="InterPro" id="IPR013078">
    <property type="entry name" value="His_Pase_superF_clade-1"/>
</dbReference>
<evidence type="ECO:0000313" key="3">
    <source>
        <dbReference type="Proteomes" id="UP000198534"/>
    </source>
</evidence>